<keyword evidence="4" id="KW-1185">Reference proteome</keyword>
<sequence length="198" mass="21416">MKKIILFMGVMLFAGATAMAQLPSFDLGIKAGLNVSKLKSDVAAEDNLTGFQAGVFARFGGAGLYFQPELYLGSKGSSYPTAAQVYSGDEKINFTTLDLPLLIGTKVGPGAFNVRFMAGPVVSFLLDKEEPVASASQDVKDFRNYKDQALGLQAGAGIDVSKLTFDVRYETGISNINKTDKYDQKTNLWHLSLGYKIF</sequence>
<evidence type="ECO:0000256" key="1">
    <source>
        <dbReference type="SAM" id="SignalP"/>
    </source>
</evidence>
<name>A0A1T5DWP4_9SPHI</name>
<dbReference type="Proteomes" id="UP000189981">
    <property type="component" value="Unassembled WGS sequence"/>
</dbReference>
<proteinExistence type="predicted"/>
<feature type="signal peptide" evidence="1">
    <location>
        <begin position="1"/>
        <end position="20"/>
    </location>
</feature>
<accession>A0A1T5DWP4</accession>
<dbReference type="EMBL" id="FUYR01000002">
    <property type="protein sequence ID" value="SKB75980.1"/>
    <property type="molecule type" value="Genomic_DNA"/>
</dbReference>
<reference evidence="4" key="1">
    <citation type="submission" date="2017-02" db="EMBL/GenBank/DDBJ databases">
        <authorList>
            <person name="Varghese N."/>
            <person name="Submissions S."/>
        </authorList>
    </citation>
    <scope>NUCLEOTIDE SEQUENCE [LARGE SCALE GENOMIC DNA]</scope>
    <source>
        <strain evidence="4">DSM 22385</strain>
    </source>
</reference>
<dbReference type="OrthoDB" id="753334at2"/>
<gene>
    <name evidence="3" type="ORF">SAMN05661099_2666</name>
</gene>
<feature type="domain" description="Outer membrane protein beta-barrel" evidence="2">
    <location>
        <begin position="20"/>
        <end position="176"/>
    </location>
</feature>
<evidence type="ECO:0000259" key="2">
    <source>
        <dbReference type="Pfam" id="PF13568"/>
    </source>
</evidence>
<dbReference type="InterPro" id="IPR025665">
    <property type="entry name" value="Beta-barrel_OMP_2"/>
</dbReference>
<organism evidence="3 4">
    <name type="scientific">Daejeonella lutea</name>
    <dbReference type="NCBI Taxonomy" id="572036"/>
    <lineage>
        <taxon>Bacteria</taxon>
        <taxon>Pseudomonadati</taxon>
        <taxon>Bacteroidota</taxon>
        <taxon>Sphingobacteriia</taxon>
        <taxon>Sphingobacteriales</taxon>
        <taxon>Sphingobacteriaceae</taxon>
        <taxon>Daejeonella</taxon>
    </lineage>
</organism>
<evidence type="ECO:0000313" key="4">
    <source>
        <dbReference type="Proteomes" id="UP000189981"/>
    </source>
</evidence>
<dbReference type="AlphaFoldDB" id="A0A1T5DWP4"/>
<dbReference type="Pfam" id="PF13568">
    <property type="entry name" value="OMP_b-brl_2"/>
    <property type="match status" value="1"/>
</dbReference>
<protein>
    <submittedName>
        <fullName evidence="3">Outer membrane protein beta-barrel domain-containing protein</fullName>
    </submittedName>
</protein>
<keyword evidence="1" id="KW-0732">Signal</keyword>
<feature type="chain" id="PRO_5012097662" evidence="1">
    <location>
        <begin position="21"/>
        <end position="198"/>
    </location>
</feature>
<evidence type="ECO:0000313" key="3">
    <source>
        <dbReference type="EMBL" id="SKB75980.1"/>
    </source>
</evidence>
<dbReference type="RefSeq" id="WP_079703273.1">
    <property type="nucleotide sequence ID" value="NZ_FUYR01000002.1"/>
</dbReference>
<dbReference type="STRING" id="572036.SAMN05661099_2666"/>